<dbReference type="PANTHER" id="PTHR43289:SF6">
    <property type="entry name" value="SERINE_THREONINE-PROTEIN KINASE NEKL-3"/>
    <property type="match status" value="1"/>
</dbReference>
<dbReference type="EMBL" id="CP042425">
    <property type="protein sequence ID" value="QEL20153.1"/>
    <property type="molecule type" value="Genomic_DNA"/>
</dbReference>
<evidence type="ECO:0000313" key="9">
    <source>
        <dbReference type="Proteomes" id="UP000324974"/>
    </source>
</evidence>
<feature type="domain" description="Protein kinase" evidence="7">
    <location>
        <begin position="44"/>
        <end position="306"/>
    </location>
</feature>
<evidence type="ECO:0000256" key="4">
    <source>
        <dbReference type="ARBA" id="ARBA00022840"/>
    </source>
</evidence>
<dbReference type="InterPro" id="IPR000719">
    <property type="entry name" value="Prot_kinase_dom"/>
</dbReference>
<keyword evidence="3 8" id="KW-0418">Kinase</keyword>
<dbReference type="SUPFAM" id="SSF56112">
    <property type="entry name" value="Protein kinase-like (PK-like)"/>
    <property type="match status" value="1"/>
</dbReference>
<evidence type="ECO:0000256" key="3">
    <source>
        <dbReference type="ARBA" id="ARBA00022777"/>
    </source>
</evidence>
<dbReference type="PROSITE" id="PS00108">
    <property type="entry name" value="PROTEIN_KINASE_ST"/>
    <property type="match status" value="1"/>
</dbReference>
<keyword evidence="9" id="KW-1185">Reference proteome</keyword>
<dbReference type="SMART" id="SM00220">
    <property type="entry name" value="S_TKc"/>
    <property type="match status" value="1"/>
</dbReference>
<accession>A0A5C1AQ26</accession>
<evidence type="ECO:0000259" key="7">
    <source>
        <dbReference type="PROSITE" id="PS50011"/>
    </source>
</evidence>
<keyword evidence="1" id="KW-0808">Transferase</keyword>
<dbReference type="GO" id="GO:0004674">
    <property type="term" value="F:protein serine/threonine kinase activity"/>
    <property type="evidence" value="ECO:0007669"/>
    <property type="project" value="UniProtKB-KW"/>
</dbReference>
<gene>
    <name evidence="8" type="ORF">PX52LOC_07241</name>
</gene>
<dbReference type="Proteomes" id="UP000324974">
    <property type="component" value="Chromosome"/>
</dbReference>
<keyword evidence="8" id="KW-0723">Serine/threonine-protein kinase</keyword>
<keyword evidence="2 5" id="KW-0547">Nucleotide-binding</keyword>
<feature type="binding site" evidence="5">
    <location>
        <position position="73"/>
    </location>
    <ligand>
        <name>ATP</name>
        <dbReference type="ChEBI" id="CHEBI:30616"/>
    </ligand>
</feature>
<evidence type="ECO:0000256" key="6">
    <source>
        <dbReference type="SAM" id="MobiDB-lite"/>
    </source>
</evidence>
<keyword evidence="4 5" id="KW-0067">ATP-binding</keyword>
<evidence type="ECO:0000256" key="1">
    <source>
        <dbReference type="ARBA" id="ARBA00022679"/>
    </source>
</evidence>
<feature type="compositionally biased region" description="Polar residues" evidence="6">
    <location>
        <begin position="1"/>
        <end position="13"/>
    </location>
</feature>
<dbReference type="KEGG" id="lrs:PX52LOC_07241"/>
<dbReference type="PANTHER" id="PTHR43289">
    <property type="entry name" value="MITOGEN-ACTIVATED PROTEIN KINASE KINASE KINASE 20-RELATED"/>
    <property type="match status" value="1"/>
</dbReference>
<dbReference type="RefSeq" id="WP_149114473.1">
    <property type="nucleotide sequence ID" value="NZ_CP042425.1"/>
</dbReference>
<sequence>MPTPNPLDQTQDWQPADLDRTHDYSESPPKKAPTKVLLTTLGDFRLVGKLGEGGMGTVFKAVQVSRNRLVALKVLSKELAQRPGFVERFHREVRVMGKLGHPHIVKLLAAGEDHGFIYLAMELLDGSSIGSWLTKLGRLPVGDAALVAKSCGLALQYAHEAGMVHRDVKPDNLLLAKSRTVKLADLGLAKTADDSDIGLTQTGVGIGTPLYAAPEQARDAKHVDARSDLYSLGSVFYHCLTGKPPFHASNLLDIIKAKEKGVYATASLVNKKVPPALDRILAKMIAKVPDHRYPSVAEFLQELEWSGLVGKELSFLPGESDRETVAE</sequence>
<feature type="region of interest" description="Disordered" evidence="6">
    <location>
        <begin position="1"/>
        <end position="32"/>
    </location>
</feature>
<dbReference type="InterPro" id="IPR017441">
    <property type="entry name" value="Protein_kinase_ATP_BS"/>
</dbReference>
<name>A0A5C1AQ26_9BACT</name>
<protein>
    <submittedName>
        <fullName evidence="8">Serine/threonine protein kinase</fullName>
    </submittedName>
</protein>
<dbReference type="PROSITE" id="PS50011">
    <property type="entry name" value="PROTEIN_KINASE_DOM"/>
    <property type="match status" value="1"/>
</dbReference>
<dbReference type="PIRSF" id="PIRSF000654">
    <property type="entry name" value="Integrin-linked_kinase"/>
    <property type="match status" value="1"/>
</dbReference>
<evidence type="ECO:0000256" key="5">
    <source>
        <dbReference type="PROSITE-ProRule" id="PRU10141"/>
    </source>
</evidence>
<dbReference type="OrthoDB" id="6111975at2"/>
<dbReference type="CDD" id="cd14014">
    <property type="entry name" value="STKc_PknB_like"/>
    <property type="match status" value="1"/>
</dbReference>
<dbReference type="PROSITE" id="PS00107">
    <property type="entry name" value="PROTEIN_KINASE_ATP"/>
    <property type="match status" value="1"/>
</dbReference>
<dbReference type="AlphaFoldDB" id="A0A5C1AQ26"/>
<dbReference type="Gene3D" id="3.30.200.20">
    <property type="entry name" value="Phosphorylase Kinase, domain 1"/>
    <property type="match status" value="1"/>
</dbReference>
<evidence type="ECO:0000256" key="2">
    <source>
        <dbReference type="ARBA" id="ARBA00022741"/>
    </source>
</evidence>
<dbReference type="InterPro" id="IPR008271">
    <property type="entry name" value="Ser/Thr_kinase_AS"/>
</dbReference>
<reference evidence="9" key="1">
    <citation type="submission" date="2019-08" db="EMBL/GenBank/DDBJ databases">
        <title>Limnoglobus roseus gen. nov., sp. nov., a novel freshwater planctomycete with a giant genome from the family Gemmataceae.</title>
        <authorList>
            <person name="Kulichevskaya I.S."/>
            <person name="Naumoff D.G."/>
            <person name="Miroshnikov K."/>
            <person name="Ivanova A."/>
            <person name="Philippov D.A."/>
            <person name="Hakobyan A."/>
            <person name="Rijpstra I.C."/>
            <person name="Sinninghe Damste J.S."/>
            <person name="Liesack W."/>
            <person name="Dedysh S.N."/>
        </authorList>
    </citation>
    <scope>NUCLEOTIDE SEQUENCE [LARGE SCALE GENOMIC DNA]</scope>
    <source>
        <strain evidence="9">PX52</strain>
    </source>
</reference>
<dbReference type="GO" id="GO:0005524">
    <property type="term" value="F:ATP binding"/>
    <property type="evidence" value="ECO:0007669"/>
    <property type="project" value="UniProtKB-UniRule"/>
</dbReference>
<evidence type="ECO:0000313" key="8">
    <source>
        <dbReference type="EMBL" id="QEL20153.1"/>
    </source>
</evidence>
<proteinExistence type="predicted"/>
<organism evidence="8 9">
    <name type="scientific">Limnoglobus roseus</name>
    <dbReference type="NCBI Taxonomy" id="2598579"/>
    <lineage>
        <taxon>Bacteria</taxon>
        <taxon>Pseudomonadati</taxon>
        <taxon>Planctomycetota</taxon>
        <taxon>Planctomycetia</taxon>
        <taxon>Gemmatales</taxon>
        <taxon>Gemmataceae</taxon>
        <taxon>Limnoglobus</taxon>
    </lineage>
</organism>
<dbReference type="Pfam" id="PF00069">
    <property type="entry name" value="Pkinase"/>
    <property type="match status" value="1"/>
</dbReference>
<feature type="compositionally biased region" description="Basic and acidic residues" evidence="6">
    <location>
        <begin position="17"/>
        <end position="29"/>
    </location>
</feature>
<dbReference type="Gene3D" id="1.10.510.10">
    <property type="entry name" value="Transferase(Phosphotransferase) domain 1"/>
    <property type="match status" value="1"/>
</dbReference>
<dbReference type="InterPro" id="IPR011009">
    <property type="entry name" value="Kinase-like_dom_sf"/>
</dbReference>